<dbReference type="EMBL" id="JAGMUX010000007">
    <property type="protein sequence ID" value="KAH7254223.1"/>
    <property type="molecule type" value="Genomic_DNA"/>
</dbReference>
<reference evidence="1" key="1">
    <citation type="journal article" date="2021" name="Nat. Commun.">
        <title>Genetic determinants of endophytism in the Arabidopsis root mycobiome.</title>
        <authorList>
            <person name="Mesny F."/>
            <person name="Miyauchi S."/>
            <person name="Thiergart T."/>
            <person name="Pickel B."/>
            <person name="Atanasova L."/>
            <person name="Karlsson M."/>
            <person name="Huettel B."/>
            <person name="Barry K.W."/>
            <person name="Haridas S."/>
            <person name="Chen C."/>
            <person name="Bauer D."/>
            <person name="Andreopoulos W."/>
            <person name="Pangilinan J."/>
            <person name="LaButti K."/>
            <person name="Riley R."/>
            <person name="Lipzen A."/>
            <person name="Clum A."/>
            <person name="Drula E."/>
            <person name="Henrissat B."/>
            <person name="Kohler A."/>
            <person name="Grigoriev I.V."/>
            <person name="Martin F.M."/>
            <person name="Hacquard S."/>
        </authorList>
    </citation>
    <scope>NUCLEOTIDE SEQUENCE</scope>
    <source>
        <strain evidence="1">MPI-CAGE-AT-0023</strain>
    </source>
</reference>
<protein>
    <submittedName>
        <fullName evidence="1">Uncharacterized protein</fullName>
    </submittedName>
</protein>
<dbReference type="OrthoDB" id="5104432at2759"/>
<sequence length="85" mass="9546">MPSKIVTSTSYGATCSLASTSVSNQLNAKEESNDRIQIWLLDPGLDLQGRLLTGASPWHSPRAQHQTRRNNSSQNLRRIFEVMNY</sequence>
<proteinExistence type="predicted"/>
<accession>A0A9P9HAX9</accession>
<gene>
    <name evidence="1" type="ORF">BKA55DRAFT_567226</name>
</gene>
<dbReference type="AlphaFoldDB" id="A0A9P9HAX9"/>
<evidence type="ECO:0000313" key="1">
    <source>
        <dbReference type="EMBL" id="KAH7254223.1"/>
    </source>
</evidence>
<dbReference type="Proteomes" id="UP000720189">
    <property type="component" value="Unassembled WGS sequence"/>
</dbReference>
<name>A0A9P9HAX9_FUSRE</name>
<evidence type="ECO:0000313" key="2">
    <source>
        <dbReference type="Proteomes" id="UP000720189"/>
    </source>
</evidence>
<comment type="caution">
    <text evidence="1">The sequence shown here is derived from an EMBL/GenBank/DDBJ whole genome shotgun (WGS) entry which is preliminary data.</text>
</comment>
<organism evidence="1 2">
    <name type="scientific">Fusarium redolens</name>
    <dbReference type="NCBI Taxonomy" id="48865"/>
    <lineage>
        <taxon>Eukaryota</taxon>
        <taxon>Fungi</taxon>
        <taxon>Dikarya</taxon>
        <taxon>Ascomycota</taxon>
        <taxon>Pezizomycotina</taxon>
        <taxon>Sordariomycetes</taxon>
        <taxon>Hypocreomycetidae</taxon>
        <taxon>Hypocreales</taxon>
        <taxon>Nectriaceae</taxon>
        <taxon>Fusarium</taxon>
        <taxon>Fusarium redolens species complex</taxon>
    </lineage>
</organism>
<dbReference type="RefSeq" id="XP_046050470.1">
    <property type="nucleotide sequence ID" value="XM_046192711.1"/>
</dbReference>
<keyword evidence="2" id="KW-1185">Reference proteome</keyword>
<dbReference type="GeneID" id="70222665"/>